<dbReference type="PROSITE" id="PS00687">
    <property type="entry name" value="ALDEHYDE_DEHYDR_GLU"/>
    <property type="match status" value="1"/>
</dbReference>
<dbReference type="NCBIfam" id="NF006916">
    <property type="entry name" value="PRK09407.1"/>
    <property type="match status" value="1"/>
</dbReference>
<dbReference type="EMBL" id="JAFLEQ010000011">
    <property type="protein sequence ID" value="MBN9644326.1"/>
    <property type="molecule type" value="Genomic_DNA"/>
</dbReference>
<dbReference type="InterPro" id="IPR016163">
    <property type="entry name" value="Ald_DH_C"/>
</dbReference>
<dbReference type="InterPro" id="IPR015590">
    <property type="entry name" value="Aldehyde_DH_dom"/>
</dbReference>
<dbReference type="Proteomes" id="UP000664332">
    <property type="component" value="Unassembled WGS sequence"/>
</dbReference>
<evidence type="ECO:0000259" key="4">
    <source>
        <dbReference type="Pfam" id="PF00171"/>
    </source>
</evidence>
<evidence type="ECO:0000256" key="2">
    <source>
        <dbReference type="PROSITE-ProRule" id="PRU10007"/>
    </source>
</evidence>
<organism evidence="5 6">
    <name type="scientific">Corynebacterium mendelii</name>
    <dbReference type="NCBI Taxonomy" id="2765362"/>
    <lineage>
        <taxon>Bacteria</taxon>
        <taxon>Bacillati</taxon>
        <taxon>Actinomycetota</taxon>
        <taxon>Actinomycetes</taxon>
        <taxon>Mycobacteriales</taxon>
        <taxon>Corynebacteriaceae</taxon>
        <taxon>Corynebacterium</taxon>
    </lineage>
</organism>
<sequence length="497" mass="53559">MSSLPDIVVHSPVDGRVVGTLAAHNTDDVVAAFARARRAQAEWAAVPVRKRAKIGKRMHDYVLDNQSRLMDIIQAETGKNRAGAFEEVLDVAVTARHYGFTAEKLLRPKRVRGPLPIIHKTVVQRAPVGVVGFIAPWNYPLSFAVADVIPALIAGNGVILKPDSRTPHTALSAAELLLKAGIPDGLLHVLPGHGIEVGQAIAENCDYLMFTGSTSTGRVLGAKAGERLVGYTAELSGKNPMIVLPGCNMERAIRGARRAAFSSAGQMCISSERILVHKDIYDEFKTRFVADVKSMAVGAGSSWEIDMGCLYAPEQVERMDKIVTDAVDKGAVLLTGGHALPNLGPSFYAPTVLEGITDQMILGSEEVFGPVVYLEQIDSIDDAIEKANNTDYGLNVSIFGPRAQAWKLAQHMHAGTVGINDGYAAAWGSVHAPMGGWKISGIGRRHGDTGLTSFTEERTVAEQRFISSFSQKPEDWTGNTFADTMTKGLKLAKHFLR</sequence>
<keyword evidence="6" id="KW-1185">Reference proteome</keyword>
<dbReference type="GO" id="GO:0004777">
    <property type="term" value="F:succinate-semialdehyde dehydrogenase (NAD+) activity"/>
    <property type="evidence" value="ECO:0007669"/>
    <property type="project" value="TreeGrafter"/>
</dbReference>
<dbReference type="InterPro" id="IPR016161">
    <property type="entry name" value="Ald_DH/histidinol_DH"/>
</dbReference>
<dbReference type="AlphaFoldDB" id="A0A939E274"/>
<evidence type="ECO:0000256" key="1">
    <source>
        <dbReference type="ARBA" id="ARBA00023002"/>
    </source>
</evidence>
<comment type="caution">
    <text evidence="5">The sequence shown here is derived from an EMBL/GenBank/DDBJ whole genome shotgun (WGS) entry which is preliminary data.</text>
</comment>
<dbReference type="PANTHER" id="PTHR43353">
    <property type="entry name" value="SUCCINATE-SEMIALDEHYDE DEHYDROGENASE, MITOCHONDRIAL"/>
    <property type="match status" value="1"/>
</dbReference>
<dbReference type="InterPro" id="IPR050740">
    <property type="entry name" value="Aldehyde_DH_Superfamily"/>
</dbReference>
<evidence type="ECO:0000313" key="6">
    <source>
        <dbReference type="Proteomes" id="UP000664332"/>
    </source>
</evidence>
<proteinExistence type="inferred from homology"/>
<keyword evidence="1 3" id="KW-0560">Oxidoreductase</keyword>
<dbReference type="PANTHER" id="PTHR43353:SF6">
    <property type="entry name" value="CYTOPLASMIC ALDEHYDE DEHYDROGENASE (EUROFUNG)"/>
    <property type="match status" value="1"/>
</dbReference>
<dbReference type="SUPFAM" id="SSF53720">
    <property type="entry name" value="ALDH-like"/>
    <property type="match status" value="1"/>
</dbReference>
<dbReference type="Gene3D" id="3.40.605.10">
    <property type="entry name" value="Aldehyde Dehydrogenase, Chain A, domain 1"/>
    <property type="match status" value="1"/>
</dbReference>
<comment type="similarity">
    <text evidence="3">Belongs to the aldehyde dehydrogenase family.</text>
</comment>
<feature type="domain" description="Aldehyde dehydrogenase" evidence="4">
    <location>
        <begin position="6"/>
        <end position="460"/>
    </location>
</feature>
<dbReference type="Pfam" id="PF00171">
    <property type="entry name" value="Aldedh"/>
    <property type="match status" value="1"/>
</dbReference>
<dbReference type="Gene3D" id="3.40.309.10">
    <property type="entry name" value="Aldehyde Dehydrogenase, Chain A, domain 2"/>
    <property type="match status" value="1"/>
</dbReference>
<gene>
    <name evidence="5" type="ORF">JZY06_06840</name>
</gene>
<accession>A0A939E274</accession>
<dbReference type="InterPro" id="IPR029510">
    <property type="entry name" value="Ald_DH_CS_GLU"/>
</dbReference>
<dbReference type="RefSeq" id="WP_207278816.1">
    <property type="nucleotide sequence ID" value="NZ_JAFLEQ010000011.1"/>
</dbReference>
<protein>
    <submittedName>
        <fullName evidence="5">Aldehyde dehydrogenase family protein</fullName>
    </submittedName>
</protein>
<evidence type="ECO:0000313" key="5">
    <source>
        <dbReference type="EMBL" id="MBN9644326.1"/>
    </source>
</evidence>
<evidence type="ECO:0000256" key="3">
    <source>
        <dbReference type="RuleBase" id="RU003345"/>
    </source>
</evidence>
<name>A0A939E274_9CORY</name>
<dbReference type="GO" id="GO:0009450">
    <property type="term" value="P:gamma-aminobutyric acid catabolic process"/>
    <property type="evidence" value="ECO:0007669"/>
    <property type="project" value="TreeGrafter"/>
</dbReference>
<feature type="active site" evidence="2">
    <location>
        <position position="234"/>
    </location>
</feature>
<reference evidence="5" key="1">
    <citation type="submission" date="2021-03" db="EMBL/GenBank/DDBJ databases">
        <authorList>
            <person name="Sun Q."/>
        </authorList>
    </citation>
    <scope>NUCLEOTIDE SEQUENCE</scope>
    <source>
        <strain evidence="5">CCM 8862</strain>
    </source>
</reference>
<dbReference type="InterPro" id="IPR016162">
    <property type="entry name" value="Ald_DH_N"/>
</dbReference>